<keyword evidence="1" id="KW-0472">Membrane</keyword>
<keyword evidence="1" id="KW-0812">Transmembrane</keyword>
<dbReference type="AlphaFoldDB" id="A0A5S6R4G2"/>
<keyword evidence="1" id="KW-1133">Transmembrane helix</keyword>
<evidence type="ECO:0000313" key="3">
    <source>
        <dbReference type="WBParaSite" id="TMUE_3000014476.1"/>
    </source>
</evidence>
<dbReference type="WBParaSite" id="TMUE_3000014476.1">
    <property type="protein sequence ID" value="TMUE_3000014476.1"/>
    <property type="gene ID" value="WBGene00285841"/>
</dbReference>
<proteinExistence type="predicted"/>
<reference evidence="3" key="1">
    <citation type="submission" date="2019-12" db="UniProtKB">
        <authorList>
            <consortium name="WormBaseParasite"/>
        </authorList>
    </citation>
    <scope>IDENTIFICATION</scope>
</reference>
<evidence type="ECO:0000256" key="1">
    <source>
        <dbReference type="SAM" id="Phobius"/>
    </source>
</evidence>
<evidence type="ECO:0000313" key="2">
    <source>
        <dbReference type="Proteomes" id="UP000046395"/>
    </source>
</evidence>
<keyword evidence="2" id="KW-1185">Reference proteome</keyword>
<organism evidence="2 3">
    <name type="scientific">Trichuris muris</name>
    <name type="common">Mouse whipworm</name>
    <dbReference type="NCBI Taxonomy" id="70415"/>
    <lineage>
        <taxon>Eukaryota</taxon>
        <taxon>Metazoa</taxon>
        <taxon>Ecdysozoa</taxon>
        <taxon>Nematoda</taxon>
        <taxon>Enoplea</taxon>
        <taxon>Dorylaimia</taxon>
        <taxon>Trichinellida</taxon>
        <taxon>Trichuridae</taxon>
        <taxon>Trichuris</taxon>
    </lineage>
</organism>
<sequence length="117" mass="13314">MPAVKSLDQMDVTLILPMVVLAFFVLIVLCLLRIYYEHKVQFLRRVWMTHNQVAESTSNDAETDTANWFRRPSATVPFGEAVSSICADMPPHQLFRSPEKEKQYGDTKTTTILAPKA</sequence>
<feature type="transmembrane region" description="Helical" evidence="1">
    <location>
        <begin position="12"/>
        <end position="36"/>
    </location>
</feature>
<protein>
    <submittedName>
        <fullName evidence="3">Uncharacterized protein</fullName>
    </submittedName>
</protein>
<dbReference type="Proteomes" id="UP000046395">
    <property type="component" value="Unassembled WGS sequence"/>
</dbReference>
<name>A0A5S6R4G2_TRIMR</name>
<accession>A0A5S6R4G2</accession>